<dbReference type="PANTHER" id="PTHR35851">
    <property type="entry name" value="CELL DIVISION PROTEIN FTSQ"/>
    <property type="match status" value="1"/>
</dbReference>
<feature type="domain" description="POTRA" evidence="11">
    <location>
        <begin position="82"/>
        <end position="150"/>
    </location>
</feature>
<evidence type="ECO:0000256" key="9">
    <source>
        <dbReference type="HAMAP-Rule" id="MF_00911"/>
    </source>
</evidence>
<dbReference type="PANTHER" id="PTHR35851:SF1">
    <property type="entry name" value="CELL DIVISION PROTEIN FTSQ"/>
    <property type="match status" value="1"/>
</dbReference>
<dbReference type="RefSeq" id="WP_380861122.1">
    <property type="nucleotide sequence ID" value="NZ_JBHRXV010000010.1"/>
</dbReference>
<organism evidence="12 13">
    <name type="scientific">Sphingoaurantiacus capsulatus</name>
    <dbReference type="NCBI Taxonomy" id="1771310"/>
    <lineage>
        <taxon>Bacteria</taxon>
        <taxon>Pseudomonadati</taxon>
        <taxon>Pseudomonadota</taxon>
        <taxon>Alphaproteobacteria</taxon>
        <taxon>Sphingomonadales</taxon>
        <taxon>Sphingosinicellaceae</taxon>
        <taxon>Sphingoaurantiacus</taxon>
    </lineage>
</organism>
<comment type="subcellular location">
    <subcellularLocation>
        <location evidence="9">Cell inner membrane</location>
        <topology evidence="9">Single-pass type II membrane protein</topology>
    </subcellularLocation>
    <subcellularLocation>
        <location evidence="1">Membrane</location>
    </subcellularLocation>
    <text evidence="9">Localizes to the division septum.</text>
</comment>
<keyword evidence="5 9" id="KW-0812">Transmembrane</keyword>
<feature type="transmembrane region" description="Helical" evidence="9">
    <location>
        <begin position="43"/>
        <end position="63"/>
    </location>
</feature>
<protein>
    <recommendedName>
        <fullName evidence="9">Cell division protein FtsQ</fullName>
    </recommendedName>
</protein>
<keyword evidence="3 9" id="KW-0997">Cell inner membrane</keyword>
<keyword evidence="6 9" id="KW-1133">Transmembrane helix</keyword>
<dbReference type="InterPro" id="IPR005548">
    <property type="entry name" value="Cell_div_FtsQ/DivIB_C"/>
</dbReference>
<evidence type="ECO:0000313" key="13">
    <source>
        <dbReference type="Proteomes" id="UP001595615"/>
    </source>
</evidence>
<evidence type="ECO:0000256" key="1">
    <source>
        <dbReference type="ARBA" id="ARBA00004370"/>
    </source>
</evidence>
<dbReference type="Gene3D" id="3.40.50.11690">
    <property type="entry name" value="Cell division protein FtsQ/DivIB"/>
    <property type="match status" value="1"/>
</dbReference>
<dbReference type="Gene3D" id="3.10.20.310">
    <property type="entry name" value="membrane protein fhac"/>
    <property type="match status" value="1"/>
</dbReference>
<keyword evidence="13" id="KW-1185">Reference proteome</keyword>
<accession>A0ABV7XAV1</accession>
<dbReference type="EMBL" id="JBHRXV010000010">
    <property type="protein sequence ID" value="MFC3713046.1"/>
    <property type="molecule type" value="Genomic_DNA"/>
</dbReference>
<dbReference type="PROSITE" id="PS51779">
    <property type="entry name" value="POTRA"/>
    <property type="match status" value="1"/>
</dbReference>
<evidence type="ECO:0000256" key="7">
    <source>
        <dbReference type="ARBA" id="ARBA00023136"/>
    </source>
</evidence>
<keyword evidence="8 9" id="KW-0131">Cell cycle</keyword>
<name>A0ABV7XAV1_9SPHN</name>
<keyword evidence="2 9" id="KW-1003">Cell membrane</keyword>
<keyword evidence="7 9" id="KW-0472">Membrane</keyword>
<evidence type="ECO:0000256" key="3">
    <source>
        <dbReference type="ARBA" id="ARBA00022519"/>
    </source>
</evidence>
<reference evidence="13" key="1">
    <citation type="journal article" date="2019" name="Int. J. Syst. Evol. Microbiol.">
        <title>The Global Catalogue of Microorganisms (GCM) 10K type strain sequencing project: providing services to taxonomists for standard genome sequencing and annotation.</title>
        <authorList>
            <consortium name="The Broad Institute Genomics Platform"/>
            <consortium name="The Broad Institute Genome Sequencing Center for Infectious Disease"/>
            <person name="Wu L."/>
            <person name="Ma J."/>
        </authorList>
    </citation>
    <scope>NUCLEOTIDE SEQUENCE [LARGE SCALE GENOMIC DNA]</scope>
    <source>
        <strain evidence="13">KCTC 42644</strain>
    </source>
</reference>
<dbReference type="HAMAP" id="MF_00911">
    <property type="entry name" value="FtsQ_subfam"/>
    <property type="match status" value="1"/>
</dbReference>
<evidence type="ECO:0000256" key="2">
    <source>
        <dbReference type="ARBA" id="ARBA00022475"/>
    </source>
</evidence>
<evidence type="ECO:0000259" key="11">
    <source>
        <dbReference type="PROSITE" id="PS51779"/>
    </source>
</evidence>
<proteinExistence type="inferred from homology"/>
<comment type="function">
    <text evidence="9">Essential cell division protein.</text>
</comment>
<dbReference type="Proteomes" id="UP001595615">
    <property type="component" value="Unassembled WGS sequence"/>
</dbReference>
<evidence type="ECO:0000256" key="6">
    <source>
        <dbReference type="ARBA" id="ARBA00022989"/>
    </source>
</evidence>
<feature type="compositionally biased region" description="Basic residues" evidence="10">
    <location>
        <begin position="15"/>
        <end position="24"/>
    </location>
</feature>
<dbReference type="InterPro" id="IPR026579">
    <property type="entry name" value="FtsQ"/>
</dbReference>
<dbReference type="InterPro" id="IPR034746">
    <property type="entry name" value="POTRA"/>
</dbReference>
<gene>
    <name evidence="9" type="primary">ftsQ</name>
    <name evidence="12" type="ORF">ACFOMD_10710</name>
</gene>
<evidence type="ECO:0000256" key="10">
    <source>
        <dbReference type="SAM" id="MobiDB-lite"/>
    </source>
</evidence>
<dbReference type="InterPro" id="IPR013685">
    <property type="entry name" value="POTRA_FtsQ_type"/>
</dbReference>
<sequence>MSERVSLRRGQVPKPAKKKAVRRPMRNEPSVRLPVAPLSLRRWVGGAVVALVAAGGIATLWLMELPQQAWFETARGVGEAGFEVRHVEVTGLKHMAKLPVYGAALDGPTNSMLLVDLDDIRTRLQTLPWVKDASVGRRLPDTLVIDIEERKPLAIWQYRRKLAVVDREGKVLDTGGIERFAALPLIVGPRANLQAHPLMAMLAEFPEVQQRVDSAIWIGDRRWDLRLKSGETLALPEGYAASKGALRQFVKMEEANGLLDRGFVRFDLRLPDKMVVRVSNEPGAQALPFVGTEI</sequence>
<dbReference type="InterPro" id="IPR045335">
    <property type="entry name" value="FtsQ_C_sf"/>
</dbReference>
<dbReference type="GO" id="GO:0051301">
    <property type="term" value="P:cell division"/>
    <property type="evidence" value="ECO:0007669"/>
    <property type="project" value="UniProtKB-KW"/>
</dbReference>
<dbReference type="Pfam" id="PF08478">
    <property type="entry name" value="POTRA_1"/>
    <property type="match status" value="1"/>
</dbReference>
<comment type="similarity">
    <text evidence="9">Belongs to the FtsQ/DivIB family. FtsQ subfamily.</text>
</comment>
<keyword evidence="4 9" id="KW-0132">Cell division</keyword>
<dbReference type="Pfam" id="PF03799">
    <property type="entry name" value="FtsQ_DivIB_C"/>
    <property type="match status" value="1"/>
</dbReference>
<comment type="caution">
    <text evidence="12">The sequence shown here is derived from an EMBL/GenBank/DDBJ whole genome shotgun (WGS) entry which is preliminary data.</text>
</comment>
<evidence type="ECO:0000256" key="5">
    <source>
        <dbReference type="ARBA" id="ARBA00022692"/>
    </source>
</evidence>
<feature type="region of interest" description="Disordered" evidence="10">
    <location>
        <begin position="1"/>
        <end position="28"/>
    </location>
</feature>
<evidence type="ECO:0000256" key="4">
    <source>
        <dbReference type="ARBA" id="ARBA00022618"/>
    </source>
</evidence>
<evidence type="ECO:0000313" key="12">
    <source>
        <dbReference type="EMBL" id="MFC3713046.1"/>
    </source>
</evidence>
<evidence type="ECO:0000256" key="8">
    <source>
        <dbReference type="ARBA" id="ARBA00023306"/>
    </source>
</evidence>